<dbReference type="AlphaFoldDB" id="G2THG4"/>
<dbReference type="SUPFAM" id="SSF53383">
    <property type="entry name" value="PLP-dependent transferases"/>
    <property type="match status" value="1"/>
</dbReference>
<accession>G2THG4</accession>
<reference evidence="1 2" key="1">
    <citation type="journal article" date="2011" name="Stand. Genomic Sci.">
        <title>Complete Genome Sequence of a thermotolerant sporogenic lactic acid bacterium, Bacillus coagulans strain 36D1.</title>
        <authorList>
            <person name="Rhee M.S."/>
            <person name="Moritz B.E."/>
            <person name="Xie G."/>
            <person name="Glavina Del Rio T."/>
            <person name="Dalin E."/>
            <person name="Tice H."/>
            <person name="Bruce D."/>
            <person name="Goodwin L."/>
            <person name="Chertkov O."/>
            <person name="Brettin T."/>
            <person name="Han C."/>
            <person name="Detter C."/>
            <person name="Pitluck S."/>
            <person name="Land M.L."/>
            <person name="Patel M."/>
            <person name="Ou M."/>
            <person name="Harbrucker R."/>
            <person name="Ingram L.O."/>
            <person name="Shanmugam K.T."/>
        </authorList>
    </citation>
    <scope>NUCLEOTIDE SEQUENCE [LARGE SCALE GENOMIC DNA]</scope>
    <source>
        <strain evidence="1 2">36D1</strain>
    </source>
</reference>
<dbReference type="InterPro" id="IPR015422">
    <property type="entry name" value="PyrdxlP-dep_Trfase_small"/>
</dbReference>
<gene>
    <name evidence="1" type="ORF">Bcoa_1085</name>
</gene>
<organism evidence="1 2">
    <name type="scientific">Heyndrickxia coagulans 36D1</name>
    <dbReference type="NCBI Taxonomy" id="345219"/>
    <lineage>
        <taxon>Bacteria</taxon>
        <taxon>Bacillati</taxon>
        <taxon>Bacillota</taxon>
        <taxon>Bacilli</taxon>
        <taxon>Bacillales</taxon>
        <taxon>Bacillaceae</taxon>
        <taxon>Heyndrickxia</taxon>
    </lineage>
</organism>
<name>G2THG4_HEYCO</name>
<dbReference type="EMBL" id="CP003056">
    <property type="protein sequence ID" value="AEP00303.1"/>
    <property type="molecule type" value="Genomic_DNA"/>
</dbReference>
<dbReference type="eggNOG" id="COG2008">
    <property type="taxonomic scope" value="Bacteria"/>
</dbReference>
<dbReference type="KEGG" id="bag:Bcoa_1085"/>
<sequence>MTMPLENRRKWMRRIETEALLLPEKKRMSSSANDSGISLYNLIELGKKKGLLLFPRLPDIVRIVVHRNISEEQVEQAARIIKDVYASFKRSALYV</sequence>
<dbReference type="InterPro" id="IPR015424">
    <property type="entry name" value="PyrdxlP-dep_Trfase"/>
</dbReference>
<dbReference type="OrthoDB" id="9774495at2"/>
<proteinExistence type="predicted"/>
<dbReference type="HOGENOM" id="CLU_2366913_0_0_9"/>
<evidence type="ECO:0000313" key="1">
    <source>
        <dbReference type="EMBL" id="AEP00303.1"/>
    </source>
</evidence>
<dbReference type="Proteomes" id="UP000009283">
    <property type="component" value="Chromosome"/>
</dbReference>
<dbReference type="Gene3D" id="3.90.1150.10">
    <property type="entry name" value="Aspartate Aminotransferase, domain 1"/>
    <property type="match status" value="1"/>
</dbReference>
<protein>
    <submittedName>
        <fullName evidence="1">Uncharacterized protein</fullName>
    </submittedName>
</protein>
<evidence type="ECO:0000313" key="2">
    <source>
        <dbReference type="Proteomes" id="UP000009283"/>
    </source>
</evidence>